<evidence type="ECO:0000259" key="13">
    <source>
        <dbReference type="Pfam" id="PF22536"/>
    </source>
</evidence>
<comment type="subunit">
    <text evidence="3 9">Component of the RNA polymerase III (Pol III) complex consisting of 17 subunits.</text>
</comment>
<dbReference type="AlphaFoldDB" id="A0A225ADM5"/>
<dbReference type="GeneID" id="31007431"/>
<dbReference type="OrthoDB" id="272392at2759"/>
<dbReference type="Gene3D" id="1.10.10.10">
    <property type="entry name" value="Winged helix-like DNA-binding domain superfamily/Winged helix DNA-binding domain"/>
    <property type="match status" value="2"/>
</dbReference>
<feature type="compositionally biased region" description="Acidic residues" evidence="10">
    <location>
        <begin position="287"/>
        <end position="306"/>
    </location>
</feature>
<comment type="caution">
    <text evidence="14">The sequence shown here is derived from an EMBL/GenBank/DDBJ whole genome shotgun (WGS) entry which is preliminary data.</text>
</comment>
<evidence type="ECO:0000256" key="7">
    <source>
        <dbReference type="ARBA" id="ARBA00023242"/>
    </source>
</evidence>
<sequence>MSQFAAELCTLLVEDNFGDLFGRIFGTLVQYGRLTLPRIREYGKISHKQVLHALAAMVQMHLVYHFTSSEDGMTYYEANMDSAYYLIRTGKVLEVVEERLGPYAAQVMSAIAYRGHVQIGDLETLPELQVQNHKDRSLNGTSHEIDNPDFKEEDEGEDVNIDVNGDGLTNGNHTASNGRLHATLKYLAGHGYICRVRETHFQSLADNTLEAEREAQMSGGPSETKKQKANEIEDKKRELLAKRLDSDLTRGLSSYATQPVKTRSETNGHPAKRRRIESPGDGIENNDSWDEDEDQPEHDSYDLDEDEPMEFSIVVRVNYPKLDVVFRNRRLVELAAQSISPTTAQVYETLLRLIEYRTQRCRDTAELPREGEEGETFSVSITMQRLVNEIDPHLDLVGSIGPNTNPQLTNKNNKRVLTNGVNDDYDDHGTKTTKAHDVDQHLELLAQPPYKFCTRHSQGSVPNWIVEYRRLARELRHFEIERIVGIKFGRIALRLIRILLAKGKLDEKRLQELSLVSQKDLRQVLAQMQENGYVDLQEIPKDAQRVPARTVFLWSYDPDRVGRNLLHDTYKAMSRCLQRLRFERSRLKDFLDKTERLDLKENLDKYLSDAEKKALHEWREKEALILGEVLRLDDLVAVLRDY</sequence>
<evidence type="ECO:0000256" key="9">
    <source>
        <dbReference type="RuleBase" id="RU367076"/>
    </source>
</evidence>
<dbReference type="InterPro" id="IPR008806">
    <property type="entry name" value="RNA_pol_III_Rpc82_C"/>
</dbReference>
<dbReference type="EMBL" id="LFMY01000012">
    <property type="protein sequence ID" value="OKL57083.1"/>
    <property type="molecule type" value="Genomic_DNA"/>
</dbReference>
<dbReference type="Pfam" id="PF05645">
    <property type="entry name" value="RNA_pol_Rpc82"/>
    <property type="match status" value="1"/>
</dbReference>
<dbReference type="RefSeq" id="XP_020117204.1">
    <property type="nucleotide sequence ID" value="XM_020262595.1"/>
</dbReference>
<dbReference type="Pfam" id="PF22536">
    <property type="entry name" value="WHD_POLR3C"/>
    <property type="match status" value="1"/>
</dbReference>
<comment type="subcellular location">
    <subcellularLocation>
        <location evidence="1 9">Nucleus</location>
    </subcellularLocation>
</comment>
<dbReference type="InterPro" id="IPR039748">
    <property type="entry name" value="RPC3"/>
</dbReference>
<dbReference type="PANTHER" id="PTHR12949">
    <property type="entry name" value="RNA POLYMERASE III DNA DIRECTED -RELATED"/>
    <property type="match status" value="1"/>
</dbReference>
<comment type="function">
    <text evidence="8 9">DNA-dependent RNA polymerase catalyzes the transcription of DNA into RNA using the four ribonucleoside triphosphates as substrates. Specific core component of RNA polymerase III which synthesizes small RNAs, such as 5S rRNA and tRNAs.</text>
</comment>
<proteinExistence type="inferred from homology"/>
<keyword evidence="6 9" id="KW-0804">Transcription</keyword>
<name>A0A225ADM5_TALAT</name>
<evidence type="ECO:0000256" key="1">
    <source>
        <dbReference type="ARBA" id="ARBA00004123"/>
    </source>
</evidence>
<feature type="compositionally biased region" description="Polar residues" evidence="10">
    <location>
        <begin position="251"/>
        <end position="267"/>
    </location>
</feature>
<feature type="domain" description="RNA polymerase III Rpc82 C -terminal" evidence="11">
    <location>
        <begin position="186"/>
        <end position="475"/>
    </location>
</feature>
<evidence type="ECO:0000259" key="11">
    <source>
        <dbReference type="Pfam" id="PF05645"/>
    </source>
</evidence>
<organism evidence="14 15">
    <name type="scientific">Talaromyces atroroseus</name>
    <dbReference type="NCBI Taxonomy" id="1441469"/>
    <lineage>
        <taxon>Eukaryota</taxon>
        <taxon>Fungi</taxon>
        <taxon>Dikarya</taxon>
        <taxon>Ascomycota</taxon>
        <taxon>Pezizomycotina</taxon>
        <taxon>Eurotiomycetes</taxon>
        <taxon>Eurotiomycetidae</taxon>
        <taxon>Eurotiales</taxon>
        <taxon>Trichocomaceae</taxon>
        <taxon>Talaromyces</taxon>
        <taxon>Talaromyces sect. Trachyspermi</taxon>
    </lineage>
</organism>
<dbReference type="Pfam" id="PF08221">
    <property type="entry name" value="HTH_9"/>
    <property type="match status" value="1"/>
</dbReference>
<evidence type="ECO:0000256" key="4">
    <source>
        <dbReference type="ARBA" id="ARBA00016689"/>
    </source>
</evidence>
<evidence type="ECO:0000256" key="6">
    <source>
        <dbReference type="ARBA" id="ARBA00023163"/>
    </source>
</evidence>
<dbReference type="InterPro" id="IPR036388">
    <property type="entry name" value="WH-like_DNA-bd_sf"/>
</dbReference>
<dbReference type="GO" id="GO:0003697">
    <property type="term" value="F:single-stranded DNA binding"/>
    <property type="evidence" value="ECO:0007669"/>
    <property type="project" value="UniProtKB-UniRule"/>
</dbReference>
<evidence type="ECO:0000259" key="12">
    <source>
        <dbReference type="Pfam" id="PF08221"/>
    </source>
</evidence>
<keyword evidence="5 9" id="KW-0240">DNA-directed RNA polymerase</keyword>
<feature type="domain" description="DNA-directed RNA polymerase III subunit RPC3 winged-helix" evidence="13">
    <location>
        <begin position="480"/>
        <end position="555"/>
    </location>
</feature>
<dbReference type="GO" id="GO:0006351">
    <property type="term" value="P:DNA-templated transcription"/>
    <property type="evidence" value="ECO:0007669"/>
    <property type="project" value="InterPro"/>
</dbReference>
<gene>
    <name evidence="14" type="ORF">UA08_07675</name>
</gene>
<evidence type="ECO:0000256" key="8">
    <source>
        <dbReference type="ARBA" id="ARBA00025127"/>
    </source>
</evidence>
<evidence type="ECO:0000256" key="10">
    <source>
        <dbReference type="SAM" id="MobiDB-lite"/>
    </source>
</evidence>
<dbReference type="GO" id="GO:0005666">
    <property type="term" value="C:RNA polymerase III complex"/>
    <property type="evidence" value="ECO:0007669"/>
    <property type="project" value="UniProtKB-UniRule"/>
</dbReference>
<feature type="domain" description="RNA polymerase III subunit RPC82-related helix-turn-helix" evidence="12">
    <location>
        <begin position="7"/>
        <end position="66"/>
    </location>
</feature>
<evidence type="ECO:0000256" key="2">
    <source>
        <dbReference type="ARBA" id="ARBA00006835"/>
    </source>
</evidence>
<dbReference type="InterPro" id="IPR055207">
    <property type="entry name" value="POLR3C_WHD"/>
</dbReference>
<protein>
    <recommendedName>
        <fullName evidence="4 9">DNA-directed RNA polymerase III subunit RPC3</fullName>
        <shortName evidence="9">RNA polymerase III subunit C3</shortName>
    </recommendedName>
</protein>
<evidence type="ECO:0000256" key="3">
    <source>
        <dbReference type="ARBA" id="ARBA00011206"/>
    </source>
</evidence>
<dbReference type="InterPro" id="IPR013197">
    <property type="entry name" value="RNA_pol_III_RPC82-rel_HTH"/>
</dbReference>
<evidence type="ECO:0000256" key="5">
    <source>
        <dbReference type="ARBA" id="ARBA00022478"/>
    </source>
</evidence>
<reference evidence="14 15" key="1">
    <citation type="submission" date="2015-06" db="EMBL/GenBank/DDBJ databases">
        <title>Talaromyces atroroseus IBT 11181 draft genome.</title>
        <authorList>
            <person name="Rasmussen K.B."/>
            <person name="Rasmussen S."/>
            <person name="Petersen B."/>
            <person name="Sicheritz-Ponten T."/>
            <person name="Mortensen U.H."/>
            <person name="Thrane U."/>
        </authorList>
    </citation>
    <scope>NUCLEOTIDE SEQUENCE [LARGE SCALE GENOMIC DNA]</scope>
    <source>
        <strain evidence="14 15">IBT 11181</strain>
    </source>
</reference>
<feature type="region of interest" description="Disordered" evidence="10">
    <location>
        <begin position="210"/>
        <end position="232"/>
    </location>
</feature>
<feature type="region of interest" description="Disordered" evidence="10">
    <location>
        <begin position="251"/>
        <end position="306"/>
    </location>
</feature>
<keyword evidence="15" id="KW-1185">Reference proteome</keyword>
<evidence type="ECO:0000313" key="14">
    <source>
        <dbReference type="EMBL" id="OKL57083.1"/>
    </source>
</evidence>
<accession>A0A225ADM5</accession>
<dbReference type="STRING" id="1441469.A0A225ADM5"/>
<dbReference type="PANTHER" id="PTHR12949:SF0">
    <property type="entry name" value="DNA-DIRECTED RNA POLYMERASE III SUBUNIT RPC3"/>
    <property type="match status" value="1"/>
</dbReference>
<keyword evidence="7 9" id="KW-0539">Nucleus</keyword>
<evidence type="ECO:0000313" key="15">
    <source>
        <dbReference type="Proteomes" id="UP000214365"/>
    </source>
</evidence>
<comment type="similarity">
    <text evidence="2 9">Belongs to the RNA polymerase beta chain family.</text>
</comment>
<feature type="compositionally biased region" description="Basic and acidic residues" evidence="10">
    <location>
        <begin position="223"/>
        <end position="232"/>
    </location>
</feature>
<dbReference type="Proteomes" id="UP000214365">
    <property type="component" value="Unassembled WGS sequence"/>
</dbReference>